<dbReference type="Gene3D" id="3.50.50.60">
    <property type="entry name" value="FAD/NAD(P)-binding domain"/>
    <property type="match status" value="1"/>
</dbReference>
<reference evidence="7 8" key="1">
    <citation type="submission" date="2021-08" db="EMBL/GenBank/DDBJ databases">
        <title>Draft Genome Sequence of Phanerochaete sordida strain YK-624.</title>
        <authorList>
            <person name="Mori T."/>
            <person name="Dohra H."/>
            <person name="Suzuki T."/>
            <person name="Kawagishi H."/>
            <person name="Hirai H."/>
        </authorList>
    </citation>
    <scope>NUCLEOTIDE SEQUENCE [LARGE SCALE GENOMIC DNA]</scope>
    <source>
        <strain evidence="7 8">YK-624</strain>
    </source>
</reference>
<comment type="similarity">
    <text evidence="2">Belongs to the PheA/TfdB FAD monooxygenase family.</text>
</comment>
<dbReference type="PANTHER" id="PTHR43004:SF19">
    <property type="entry name" value="BINDING MONOOXYGENASE, PUTATIVE (JCVI)-RELATED"/>
    <property type="match status" value="1"/>
</dbReference>
<keyword evidence="8" id="KW-1185">Reference proteome</keyword>
<protein>
    <submittedName>
        <fullName evidence="7">Ubiquinone biosynthesis hydroxylase</fullName>
    </submittedName>
</protein>
<keyword evidence="3" id="KW-0285">Flavoprotein</keyword>
<dbReference type="InterPro" id="IPR036188">
    <property type="entry name" value="FAD/NAD-bd_sf"/>
</dbReference>
<organism evidence="7 8">
    <name type="scientific">Phanerochaete sordida</name>
    <dbReference type="NCBI Taxonomy" id="48140"/>
    <lineage>
        <taxon>Eukaryota</taxon>
        <taxon>Fungi</taxon>
        <taxon>Dikarya</taxon>
        <taxon>Basidiomycota</taxon>
        <taxon>Agaricomycotina</taxon>
        <taxon>Agaricomycetes</taxon>
        <taxon>Polyporales</taxon>
        <taxon>Phanerochaetaceae</taxon>
        <taxon>Phanerochaete</taxon>
    </lineage>
</organism>
<evidence type="ECO:0000256" key="5">
    <source>
        <dbReference type="ARBA" id="ARBA00023002"/>
    </source>
</evidence>
<dbReference type="OrthoDB" id="2690153at2759"/>
<dbReference type="AlphaFoldDB" id="A0A9P3G0Q6"/>
<evidence type="ECO:0000259" key="6">
    <source>
        <dbReference type="Pfam" id="PF01494"/>
    </source>
</evidence>
<gene>
    <name evidence="7" type="ORF">PsYK624_029360</name>
</gene>
<dbReference type="GO" id="GO:0071949">
    <property type="term" value="F:FAD binding"/>
    <property type="evidence" value="ECO:0007669"/>
    <property type="project" value="InterPro"/>
</dbReference>
<evidence type="ECO:0000313" key="8">
    <source>
        <dbReference type="Proteomes" id="UP000703269"/>
    </source>
</evidence>
<keyword evidence="4" id="KW-0274">FAD</keyword>
<dbReference type="GO" id="GO:0016709">
    <property type="term" value="F:oxidoreductase activity, acting on paired donors, with incorporation or reduction of molecular oxygen, NAD(P)H as one donor, and incorporation of one atom of oxygen"/>
    <property type="evidence" value="ECO:0007669"/>
    <property type="project" value="UniProtKB-ARBA"/>
</dbReference>
<dbReference type="InterPro" id="IPR050641">
    <property type="entry name" value="RIFMO-like"/>
</dbReference>
<evidence type="ECO:0000256" key="1">
    <source>
        <dbReference type="ARBA" id="ARBA00001974"/>
    </source>
</evidence>
<comment type="cofactor">
    <cofactor evidence="1">
        <name>FAD</name>
        <dbReference type="ChEBI" id="CHEBI:57692"/>
    </cofactor>
</comment>
<dbReference type="SUPFAM" id="SSF52833">
    <property type="entry name" value="Thioredoxin-like"/>
    <property type="match status" value="1"/>
</dbReference>
<evidence type="ECO:0000313" key="7">
    <source>
        <dbReference type="EMBL" id="GJE86853.1"/>
    </source>
</evidence>
<dbReference type="InterPro" id="IPR002938">
    <property type="entry name" value="FAD-bd"/>
</dbReference>
<dbReference type="SUPFAM" id="SSF51905">
    <property type="entry name" value="FAD/NAD(P)-binding domain"/>
    <property type="match status" value="1"/>
</dbReference>
<sequence>MPSPQILIVGAGPSGLVLALTLLKNGVPVRLIEKDAQFHRGERGPGIMPRTLEIEHFLGVGDDVKAIAKRGPIFHVHDPKDPHKIIKSVKITEELDPSPAFPEIRLLTLGQWRHQAVLHKAIEALGGKVELGTALTALQQDGDKIIVQLTKSADEQTVTEEAEFAYVVGADGGHSAVRKSLGINFVGQTREEGIMFIVDCVVEGIDGTNDLLLWGDATDVFGTLRHTGFGQEFQIIFSGPNVDYATLEAERSPEALQNEFRRITGRSDIIVKEITNWQGEWRANIRMAEKFQVGRAFIIGDAAHTHSPTGGQGMNSSIQDAFNLGWKLAVASKGHASPGLLASYEVERMPVISTMLQITTELFERIFNVETQRKLAAARAAAEAGAGAAMAREQGWFRDRKLFQLDINYRWSAVVLDERFPGGESTRVAYGEPDQDVRAGDRAPDAPVRLDGAATRLFDIFGPMHHTVLLFGGAETGVLDILHALPPGFVKVLAIQAPGEAFAHNGDVILVEDSDVHARKGYGLNEQSGPIAVAVRPDGMIGAFATSAKGLEQYFSFVFVRA</sequence>
<evidence type="ECO:0000256" key="3">
    <source>
        <dbReference type="ARBA" id="ARBA00022630"/>
    </source>
</evidence>
<evidence type="ECO:0000256" key="2">
    <source>
        <dbReference type="ARBA" id="ARBA00007801"/>
    </source>
</evidence>
<evidence type="ECO:0000256" key="4">
    <source>
        <dbReference type="ARBA" id="ARBA00022827"/>
    </source>
</evidence>
<dbReference type="Pfam" id="PF01494">
    <property type="entry name" value="FAD_binding_3"/>
    <property type="match status" value="1"/>
</dbReference>
<dbReference type="PRINTS" id="PR00420">
    <property type="entry name" value="RNGMNOXGNASE"/>
</dbReference>
<dbReference type="Gene3D" id="3.40.30.120">
    <property type="match status" value="1"/>
</dbReference>
<keyword evidence="7" id="KW-0830">Ubiquinone</keyword>
<proteinExistence type="inferred from homology"/>
<name>A0A9P3G0Q6_9APHY</name>
<keyword evidence="5" id="KW-0560">Oxidoreductase</keyword>
<dbReference type="Proteomes" id="UP000703269">
    <property type="component" value="Unassembled WGS sequence"/>
</dbReference>
<comment type="caution">
    <text evidence="7">The sequence shown here is derived from an EMBL/GenBank/DDBJ whole genome shotgun (WGS) entry which is preliminary data.</text>
</comment>
<dbReference type="EMBL" id="BPQB01000005">
    <property type="protein sequence ID" value="GJE86853.1"/>
    <property type="molecule type" value="Genomic_DNA"/>
</dbReference>
<dbReference type="Gene3D" id="3.30.9.10">
    <property type="entry name" value="D-Amino Acid Oxidase, subunit A, domain 2"/>
    <property type="match status" value="1"/>
</dbReference>
<feature type="domain" description="FAD-binding" evidence="6">
    <location>
        <begin position="5"/>
        <end position="357"/>
    </location>
</feature>
<accession>A0A9P3G0Q6</accession>
<dbReference type="PANTHER" id="PTHR43004">
    <property type="entry name" value="TRK SYSTEM POTASSIUM UPTAKE PROTEIN"/>
    <property type="match status" value="1"/>
</dbReference>
<dbReference type="InterPro" id="IPR036249">
    <property type="entry name" value="Thioredoxin-like_sf"/>
</dbReference>